<dbReference type="EMBL" id="VULO01000010">
    <property type="protein sequence ID" value="MSS84834.1"/>
    <property type="molecule type" value="Genomic_DNA"/>
</dbReference>
<proteinExistence type="predicted"/>
<dbReference type="GO" id="GO:0016787">
    <property type="term" value="F:hydrolase activity"/>
    <property type="evidence" value="ECO:0007669"/>
    <property type="project" value="UniProtKB-ARBA"/>
</dbReference>
<dbReference type="PANTHER" id="PTHR10151:SF120">
    <property type="entry name" value="BIS(5'-ADENOSYL)-TRIPHOSPHATASE"/>
    <property type="match status" value="1"/>
</dbReference>
<dbReference type="RefSeq" id="WP_154545554.1">
    <property type="nucleotide sequence ID" value="NZ_VULO01000010.1"/>
</dbReference>
<evidence type="ECO:0000313" key="2">
    <source>
        <dbReference type="Proteomes" id="UP000470875"/>
    </source>
</evidence>
<organism evidence="1 2">
    <name type="scientific">Scrofimicrobium canadense</name>
    <dbReference type="NCBI Taxonomy" id="2652290"/>
    <lineage>
        <taxon>Bacteria</taxon>
        <taxon>Bacillati</taxon>
        <taxon>Actinomycetota</taxon>
        <taxon>Actinomycetes</taxon>
        <taxon>Actinomycetales</taxon>
        <taxon>Actinomycetaceae</taxon>
        <taxon>Scrofimicrobium</taxon>
    </lineage>
</organism>
<dbReference type="InterPro" id="IPR002591">
    <property type="entry name" value="Phosphodiest/P_Trfase"/>
</dbReference>
<reference evidence="1 2" key="1">
    <citation type="submission" date="2019-08" db="EMBL/GenBank/DDBJ databases">
        <title>In-depth cultivation of the pig gut microbiome towards novel bacterial diversity and tailored functional studies.</title>
        <authorList>
            <person name="Wylensek D."/>
            <person name="Hitch T.C.A."/>
            <person name="Clavel T."/>
        </authorList>
    </citation>
    <scope>NUCLEOTIDE SEQUENCE [LARGE SCALE GENOMIC DNA]</scope>
    <source>
        <strain evidence="1 2">WB03_NA08</strain>
    </source>
</reference>
<dbReference type="SUPFAM" id="SSF53649">
    <property type="entry name" value="Alkaline phosphatase-like"/>
    <property type="match status" value="1"/>
</dbReference>
<accession>A0A6N7VSR9</accession>
<dbReference type="Gene3D" id="3.40.720.10">
    <property type="entry name" value="Alkaline Phosphatase, subunit A"/>
    <property type="match status" value="1"/>
</dbReference>
<protein>
    <submittedName>
        <fullName evidence="1">Alkaline phosphatase family protein</fullName>
    </submittedName>
</protein>
<comment type="caution">
    <text evidence="1">The sequence shown here is derived from an EMBL/GenBank/DDBJ whole genome shotgun (WGS) entry which is preliminary data.</text>
</comment>
<dbReference type="Pfam" id="PF01663">
    <property type="entry name" value="Phosphodiest"/>
    <property type="match status" value="1"/>
</dbReference>
<dbReference type="Proteomes" id="UP000470875">
    <property type="component" value="Unassembled WGS sequence"/>
</dbReference>
<keyword evidence="2" id="KW-1185">Reference proteome</keyword>
<dbReference type="PANTHER" id="PTHR10151">
    <property type="entry name" value="ECTONUCLEOTIDE PYROPHOSPHATASE/PHOSPHODIESTERASE"/>
    <property type="match status" value="1"/>
</dbReference>
<dbReference type="InterPro" id="IPR017850">
    <property type="entry name" value="Alkaline_phosphatase_core_sf"/>
</dbReference>
<name>A0A6N7VSR9_9ACTO</name>
<dbReference type="AlphaFoldDB" id="A0A6N7VSR9"/>
<sequence>MSPFSVPESPTTPWIGEVMPSAAAACGVPASGTNTLGVPHGRSAIVIVVDGLGWLNLQEWKGYAPTLRGFLDQSDPIKSCLPSTTAAALTSITTSALPGSSRMMGYSVAHEGKAMNLLHFDRADASTWQPQPTIFQRLIDTELRPVVVSARKFASSGLTLASMRGAVFMGADPLTDRFARARKAVTQQPSLVYLYWSEIDHAGHAHGVGSEEWLHELEAFDRELGRFLSQLPAETSVVLIADHGMINVVDRIDLAAHDELSNGVQLIAGEGRCVHIHTDTDQDNAVLTRWRDFLGERAYIASPDEYPNIFGPGDGNSLLGAGVAFLQDMSVIVDSRAQSPQSIAQVGVHGSDSPAEVLVPFLTLTD</sequence>
<evidence type="ECO:0000313" key="1">
    <source>
        <dbReference type="EMBL" id="MSS84834.1"/>
    </source>
</evidence>
<gene>
    <name evidence="1" type="ORF">FYJ24_08670</name>
</gene>